<dbReference type="PROSITE" id="PS51257">
    <property type="entry name" value="PROKAR_LIPOPROTEIN"/>
    <property type="match status" value="1"/>
</dbReference>
<gene>
    <name evidence="2" type="ORF">CLV40_1498</name>
</gene>
<keyword evidence="3" id="KW-1185">Reference proteome</keyword>
<dbReference type="RefSeq" id="WP_146108420.1">
    <property type="nucleotide sequence ID" value="NZ_CP154825.1"/>
</dbReference>
<evidence type="ECO:0000256" key="1">
    <source>
        <dbReference type="SAM" id="Phobius"/>
    </source>
</evidence>
<protein>
    <recommendedName>
        <fullName evidence="4">Lipoprotein</fullName>
    </recommendedName>
</protein>
<sequence length="63" mass="6296">MPKPPEPPPLLTQRAAIILALGVGCGLLTAVLTVLAGGHLAAGVLTGLVTIGGAITFFNKIIH</sequence>
<dbReference type="EMBL" id="PTIX01000049">
    <property type="protein sequence ID" value="PPK60681.1"/>
    <property type="molecule type" value="Genomic_DNA"/>
</dbReference>
<organism evidence="2 3">
    <name type="scientific">Actinokineospora auranticolor</name>
    <dbReference type="NCBI Taxonomy" id="155976"/>
    <lineage>
        <taxon>Bacteria</taxon>
        <taxon>Bacillati</taxon>
        <taxon>Actinomycetota</taxon>
        <taxon>Actinomycetes</taxon>
        <taxon>Pseudonocardiales</taxon>
        <taxon>Pseudonocardiaceae</taxon>
        <taxon>Actinokineospora</taxon>
    </lineage>
</organism>
<proteinExistence type="predicted"/>
<evidence type="ECO:0000313" key="3">
    <source>
        <dbReference type="Proteomes" id="UP000239203"/>
    </source>
</evidence>
<keyword evidence="1" id="KW-1133">Transmembrane helix</keyword>
<name>A0A2S6GB66_9PSEU</name>
<evidence type="ECO:0008006" key="4">
    <source>
        <dbReference type="Google" id="ProtNLM"/>
    </source>
</evidence>
<reference evidence="2 3" key="1">
    <citation type="submission" date="2018-02" db="EMBL/GenBank/DDBJ databases">
        <title>Genomic Encyclopedia of Archaeal and Bacterial Type Strains, Phase II (KMG-II): from individual species to whole genera.</title>
        <authorList>
            <person name="Goeker M."/>
        </authorList>
    </citation>
    <scope>NUCLEOTIDE SEQUENCE [LARGE SCALE GENOMIC DNA]</scope>
    <source>
        <strain evidence="2 3">YU 961-1</strain>
    </source>
</reference>
<keyword evidence="1" id="KW-0812">Transmembrane</keyword>
<dbReference type="Proteomes" id="UP000239203">
    <property type="component" value="Unassembled WGS sequence"/>
</dbReference>
<comment type="caution">
    <text evidence="2">The sequence shown here is derived from an EMBL/GenBank/DDBJ whole genome shotgun (WGS) entry which is preliminary data.</text>
</comment>
<feature type="transmembrane region" description="Helical" evidence="1">
    <location>
        <begin position="40"/>
        <end position="58"/>
    </location>
</feature>
<feature type="transmembrane region" description="Helical" evidence="1">
    <location>
        <begin position="15"/>
        <end position="34"/>
    </location>
</feature>
<keyword evidence="1" id="KW-0472">Membrane</keyword>
<dbReference type="AlphaFoldDB" id="A0A2S6GB66"/>
<evidence type="ECO:0000313" key="2">
    <source>
        <dbReference type="EMBL" id="PPK60681.1"/>
    </source>
</evidence>
<accession>A0A2S6GB66</accession>